<dbReference type="EMBL" id="BSOW01000042">
    <property type="protein sequence ID" value="GLR91148.1"/>
    <property type="molecule type" value="Genomic_DNA"/>
</dbReference>
<sequence>MYSRIDGSSGQFSNASQADEPRYSADSDSFAEALANMHLGSNSHAGSSSSATRSYALVDRPPVVEISKRSFAEKAKAYHGDEIRQIVASPQEYSSHVSSKAKRTKKIAKKYGTTQYDTESARYFSYQLGNTSVGLLRTEGGFEMRDVFQGERWQEQFPGRTEVTSTVDLRVGHPLVENAGDILLEHQLRLDGDGALLHSRPGNAEARARSRQFGFVDVDADNMVLDPTQHPERWTKNSDGQWQRADKPALYLSKEASDTETERVSDRSDDDYDFM</sequence>
<comment type="caution">
    <text evidence="2">The sequence shown here is derived from an EMBL/GenBank/DDBJ whole genome shotgun (WGS) entry which is preliminary data.</text>
</comment>
<reference evidence="3" key="1">
    <citation type="journal article" date="2019" name="Int. J. Syst. Evol. Microbiol.">
        <title>The Global Catalogue of Microorganisms (GCM) 10K type strain sequencing project: providing services to taxonomists for standard genome sequencing and annotation.</title>
        <authorList>
            <consortium name="The Broad Institute Genomics Platform"/>
            <consortium name="The Broad Institute Genome Sequencing Center for Infectious Disease"/>
            <person name="Wu L."/>
            <person name="Ma J."/>
        </authorList>
    </citation>
    <scope>NUCLEOTIDE SEQUENCE [LARGE SCALE GENOMIC DNA]</scope>
    <source>
        <strain evidence="3">NBRC 102520</strain>
    </source>
</reference>
<organism evidence="2 3">
    <name type="scientific">Bradyrhizobium iriomotense</name>
    <dbReference type="NCBI Taxonomy" id="441950"/>
    <lineage>
        <taxon>Bacteria</taxon>
        <taxon>Pseudomonadati</taxon>
        <taxon>Pseudomonadota</taxon>
        <taxon>Alphaproteobacteria</taxon>
        <taxon>Hyphomicrobiales</taxon>
        <taxon>Nitrobacteraceae</taxon>
        <taxon>Bradyrhizobium</taxon>
    </lineage>
</organism>
<feature type="region of interest" description="Disordered" evidence="1">
    <location>
        <begin position="226"/>
        <end position="275"/>
    </location>
</feature>
<name>A0ABQ6BG57_9BRAD</name>
<keyword evidence="3" id="KW-1185">Reference proteome</keyword>
<feature type="compositionally biased region" description="Polar residues" evidence="1">
    <location>
        <begin position="1"/>
        <end position="17"/>
    </location>
</feature>
<dbReference type="RefSeq" id="WP_284274323.1">
    <property type="nucleotide sequence ID" value="NZ_BSOW01000042.1"/>
</dbReference>
<protein>
    <submittedName>
        <fullName evidence="2">Effector protein NopP</fullName>
    </submittedName>
</protein>
<feature type="compositionally biased region" description="Basic and acidic residues" evidence="1">
    <location>
        <begin position="255"/>
        <end position="267"/>
    </location>
</feature>
<evidence type="ECO:0000313" key="2">
    <source>
        <dbReference type="EMBL" id="GLR91148.1"/>
    </source>
</evidence>
<gene>
    <name evidence="2" type="primary">nopP</name>
    <name evidence="2" type="ORF">GCM10007857_78640</name>
</gene>
<evidence type="ECO:0000256" key="1">
    <source>
        <dbReference type="SAM" id="MobiDB-lite"/>
    </source>
</evidence>
<feature type="region of interest" description="Disordered" evidence="1">
    <location>
        <begin position="1"/>
        <end position="27"/>
    </location>
</feature>
<accession>A0ABQ6BG57</accession>
<evidence type="ECO:0000313" key="3">
    <source>
        <dbReference type="Proteomes" id="UP001156905"/>
    </source>
</evidence>
<dbReference type="Proteomes" id="UP001156905">
    <property type="component" value="Unassembled WGS sequence"/>
</dbReference>
<proteinExistence type="predicted"/>